<dbReference type="OrthoDB" id="411871at2759"/>
<gene>
    <name evidence="1" type="ORF">PAPOLLO_LOCUS15473</name>
</gene>
<dbReference type="EMBL" id="CAJQZP010001037">
    <property type="protein sequence ID" value="CAG5010830.1"/>
    <property type="molecule type" value="Genomic_DNA"/>
</dbReference>
<evidence type="ECO:0000313" key="2">
    <source>
        <dbReference type="Proteomes" id="UP000691718"/>
    </source>
</evidence>
<accession>A0A8S3X991</accession>
<dbReference type="Proteomes" id="UP000691718">
    <property type="component" value="Unassembled WGS sequence"/>
</dbReference>
<sequence>MDLDACVRGVSQELRQYVLEMKSQLQEDIIDLRNQVSKITENSTNTNRNPVDSLITSVQASIEELQRETREL</sequence>
<dbReference type="AlphaFoldDB" id="A0A8S3X991"/>
<organism evidence="1 2">
    <name type="scientific">Parnassius apollo</name>
    <name type="common">Apollo butterfly</name>
    <name type="synonym">Papilio apollo</name>
    <dbReference type="NCBI Taxonomy" id="110799"/>
    <lineage>
        <taxon>Eukaryota</taxon>
        <taxon>Metazoa</taxon>
        <taxon>Ecdysozoa</taxon>
        <taxon>Arthropoda</taxon>
        <taxon>Hexapoda</taxon>
        <taxon>Insecta</taxon>
        <taxon>Pterygota</taxon>
        <taxon>Neoptera</taxon>
        <taxon>Endopterygota</taxon>
        <taxon>Lepidoptera</taxon>
        <taxon>Glossata</taxon>
        <taxon>Ditrysia</taxon>
        <taxon>Papilionoidea</taxon>
        <taxon>Papilionidae</taxon>
        <taxon>Parnassiinae</taxon>
        <taxon>Parnassini</taxon>
        <taxon>Parnassius</taxon>
        <taxon>Parnassius</taxon>
    </lineage>
</organism>
<reference evidence="1" key="1">
    <citation type="submission" date="2021-04" db="EMBL/GenBank/DDBJ databases">
        <authorList>
            <person name="Tunstrom K."/>
        </authorList>
    </citation>
    <scope>NUCLEOTIDE SEQUENCE</scope>
</reference>
<protein>
    <submittedName>
        <fullName evidence="1">(apollo) hypothetical protein</fullName>
    </submittedName>
</protein>
<proteinExistence type="predicted"/>
<evidence type="ECO:0000313" key="1">
    <source>
        <dbReference type="EMBL" id="CAG5010830.1"/>
    </source>
</evidence>
<keyword evidence="2" id="KW-1185">Reference proteome</keyword>
<comment type="caution">
    <text evidence="1">The sequence shown here is derived from an EMBL/GenBank/DDBJ whole genome shotgun (WGS) entry which is preliminary data.</text>
</comment>
<name>A0A8S3X991_PARAO</name>